<organism evidence="8 9">
    <name type="scientific">Pseudomonas marginalis</name>
    <name type="common">Pseudomonas panacis</name>
    <dbReference type="NCBI Taxonomy" id="298"/>
    <lineage>
        <taxon>Bacteria</taxon>
        <taxon>Pseudomonadati</taxon>
        <taxon>Pseudomonadota</taxon>
        <taxon>Gammaproteobacteria</taxon>
        <taxon>Pseudomonadales</taxon>
        <taxon>Pseudomonadaceae</taxon>
        <taxon>Pseudomonas</taxon>
    </lineage>
</organism>
<dbReference type="GO" id="GO:0005886">
    <property type="term" value="C:plasma membrane"/>
    <property type="evidence" value="ECO:0007669"/>
    <property type="project" value="UniProtKB-SubCell"/>
</dbReference>
<evidence type="ECO:0000259" key="7">
    <source>
        <dbReference type="PROSITE" id="PS50850"/>
    </source>
</evidence>
<dbReference type="OrthoDB" id="9812189at2"/>
<dbReference type="AlphaFoldDB" id="A0A9X9BQD7"/>
<feature type="transmembrane region" description="Helical" evidence="6">
    <location>
        <begin position="94"/>
        <end position="114"/>
    </location>
</feature>
<evidence type="ECO:0000313" key="9">
    <source>
        <dbReference type="Proteomes" id="UP000316123"/>
    </source>
</evidence>
<feature type="transmembrane region" description="Helical" evidence="6">
    <location>
        <begin position="351"/>
        <end position="372"/>
    </location>
</feature>
<keyword evidence="4 6" id="KW-1133">Transmembrane helix</keyword>
<comment type="subcellular location">
    <subcellularLocation>
        <location evidence="1">Cell membrane</location>
        <topology evidence="1">Multi-pass membrane protein</topology>
    </subcellularLocation>
</comment>
<dbReference type="EMBL" id="VFEQ01000013">
    <property type="protein sequence ID" value="TWR56700.1"/>
    <property type="molecule type" value="Genomic_DNA"/>
</dbReference>
<feature type="transmembrane region" description="Helical" evidence="6">
    <location>
        <begin position="225"/>
        <end position="247"/>
    </location>
</feature>
<dbReference type="Gene3D" id="1.20.1250.20">
    <property type="entry name" value="MFS general substrate transporter like domains"/>
    <property type="match status" value="1"/>
</dbReference>
<feature type="domain" description="Major facilitator superfamily (MFS) profile" evidence="7">
    <location>
        <begin position="29"/>
        <end position="403"/>
    </location>
</feature>
<dbReference type="GO" id="GO:0022857">
    <property type="term" value="F:transmembrane transporter activity"/>
    <property type="evidence" value="ECO:0007669"/>
    <property type="project" value="InterPro"/>
</dbReference>
<evidence type="ECO:0000256" key="2">
    <source>
        <dbReference type="ARBA" id="ARBA00022475"/>
    </source>
</evidence>
<evidence type="ECO:0000256" key="3">
    <source>
        <dbReference type="ARBA" id="ARBA00022692"/>
    </source>
</evidence>
<protein>
    <submittedName>
        <fullName evidence="8">MFS transporter</fullName>
    </submittedName>
</protein>
<feature type="transmembrane region" description="Helical" evidence="6">
    <location>
        <begin position="184"/>
        <end position="204"/>
    </location>
</feature>
<reference evidence="8 9" key="1">
    <citation type="submission" date="2019-06" db="EMBL/GenBank/DDBJ databases">
        <title>Pseudomonas bimorpha sp. nov. isolated from bovine raw milk and skim milk concentrate.</title>
        <authorList>
            <person name="Hofmann K."/>
            <person name="Huptas C."/>
            <person name="Doll E."/>
            <person name="Scherer S."/>
            <person name="Wenning M."/>
        </authorList>
    </citation>
    <scope>NUCLEOTIDE SEQUENCE [LARGE SCALE GENOMIC DNA]</scope>
    <source>
        <strain evidence="8 9">DSM 13124</strain>
    </source>
</reference>
<feature type="transmembrane region" description="Helical" evidence="6">
    <location>
        <begin position="378"/>
        <end position="399"/>
    </location>
</feature>
<dbReference type="PROSITE" id="PS50850">
    <property type="entry name" value="MFS"/>
    <property type="match status" value="1"/>
</dbReference>
<sequence length="416" mass="42461">MTDCVCNTVSDRHSGVGADVEPATPAWMAVFSLAMGVFGLLTAEYLPASLLTLMANDLGVSEALAGQAVTVTAVVALFAGLLVPGLTRGIDRRWVLLGFSTLMVASNLLVAVSSSFAVLLVMRILLGIALGGFWSMAAAVAMRLVPSALLPRALSIIFSGIAVGTVVAVPLGSYLGGLYGWRSAFFAAAAVGMVTLAFQSFTLPRLAPRRPARLRTVLEVLQRPGIAMGMFGCVLVHSGHFAMFTYVRPFLEGTTGIGPQGLSLMLLGFGVANFAGTLLAGRLLERHPLATLVLMPALVGVAALALVLLPASVPGQALLLAVWGLAFGGVPVAWSNWVASAVPDQAESAGGMVVASVQSAIATGAAAGGAVFSVGGSAGVFVAAAVLMLLAALLIALRVRVPSAQGVRQPKPALHL</sequence>
<evidence type="ECO:0000256" key="5">
    <source>
        <dbReference type="ARBA" id="ARBA00023136"/>
    </source>
</evidence>
<keyword evidence="5 6" id="KW-0472">Membrane</keyword>
<dbReference type="Pfam" id="PF07690">
    <property type="entry name" value="MFS_1"/>
    <property type="match status" value="1"/>
</dbReference>
<feature type="transmembrane region" description="Helical" evidence="6">
    <location>
        <begin position="292"/>
        <end position="311"/>
    </location>
</feature>
<feature type="transmembrane region" description="Helical" evidence="6">
    <location>
        <begin position="153"/>
        <end position="172"/>
    </location>
</feature>
<dbReference type="SUPFAM" id="SSF103473">
    <property type="entry name" value="MFS general substrate transporter"/>
    <property type="match status" value="1"/>
</dbReference>
<feature type="transmembrane region" description="Helical" evidence="6">
    <location>
        <begin position="317"/>
        <end position="339"/>
    </location>
</feature>
<keyword evidence="2" id="KW-1003">Cell membrane</keyword>
<dbReference type="RefSeq" id="WP_065927672.1">
    <property type="nucleotide sequence ID" value="NZ_FNSU01000003.1"/>
</dbReference>
<comment type="caution">
    <text evidence="8">The sequence shown here is derived from an EMBL/GenBank/DDBJ whole genome shotgun (WGS) entry which is preliminary data.</text>
</comment>
<feature type="transmembrane region" description="Helical" evidence="6">
    <location>
        <begin position="120"/>
        <end position="141"/>
    </location>
</feature>
<proteinExistence type="predicted"/>
<dbReference type="InterPro" id="IPR020846">
    <property type="entry name" value="MFS_dom"/>
</dbReference>
<feature type="transmembrane region" description="Helical" evidence="6">
    <location>
        <begin position="259"/>
        <end position="280"/>
    </location>
</feature>
<evidence type="ECO:0000256" key="6">
    <source>
        <dbReference type="SAM" id="Phobius"/>
    </source>
</evidence>
<evidence type="ECO:0000256" key="4">
    <source>
        <dbReference type="ARBA" id="ARBA00022989"/>
    </source>
</evidence>
<dbReference type="InterPro" id="IPR011701">
    <property type="entry name" value="MFS"/>
</dbReference>
<keyword evidence="3 6" id="KW-0812">Transmembrane</keyword>
<dbReference type="InterPro" id="IPR050189">
    <property type="entry name" value="MFS_Efflux_Transporters"/>
</dbReference>
<evidence type="ECO:0000313" key="8">
    <source>
        <dbReference type="EMBL" id="TWR56700.1"/>
    </source>
</evidence>
<dbReference type="CDD" id="cd17324">
    <property type="entry name" value="MFS_NepI_like"/>
    <property type="match status" value="1"/>
</dbReference>
<dbReference type="PANTHER" id="PTHR43124:SF5">
    <property type="entry name" value="PURINE RIBONUCLEOSIDE EFFLUX PUMP NEPI"/>
    <property type="match status" value="1"/>
</dbReference>
<dbReference type="PANTHER" id="PTHR43124">
    <property type="entry name" value="PURINE EFFLUX PUMP PBUE"/>
    <property type="match status" value="1"/>
</dbReference>
<name>A0A9X9BQD7_PSEMA</name>
<accession>A0A9X9BQD7</accession>
<feature type="transmembrane region" description="Helical" evidence="6">
    <location>
        <begin position="63"/>
        <end position="82"/>
    </location>
</feature>
<dbReference type="InterPro" id="IPR036259">
    <property type="entry name" value="MFS_trans_sf"/>
</dbReference>
<gene>
    <name evidence="8" type="ORF">FIV41_19510</name>
</gene>
<evidence type="ECO:0000256" key="1">
    <source>
        <dbReference type="ARBA" id="ARBA00004651"/>
    </source>
</evidence>
<dbReference type="Proteomes" id="UP000316123">
    <property type="component" value="Unassembled WGS sequence"/>
</dbReference>
<feature type="transmembrane region" description="Helical" evidence="6">
    <location>
        <begin position="26"/>
        <end position="43"/>
    </location>
</feature>